<keyword evidence="2" id="KW-1185">Reference proteome</keyword>
<organism evidence="1 2">
    <name type="scientific">Viridibacillus arvi</name>
    <dbReference type="NCBI Taxonomy" id="263475"/>
    <lineage>
        <taxon>Bacteria</taxon>
        <taxon>Bacillati</taxon>
        <taxon>Bacillota</taxon>
        <taxon>Bacilli</taxon>
        <taxon>Bacillales</taxon>
        <taxon>Caryophanaceae</taxon>
        <taxon>Viridibacillus</taxon>
    </lineage>
</organism>
<name>A0A0M0LJH3_9BACL</name>
<dbReference type="AlphaFoldDB" id="A0A0M0LJH3"/>
<dbReference type="EMBL" id="LILB01000001">
    <property type="protein sequence ID" value="KOO51230.1"/>
    <property type="molecule type" value="Genomic_DNA"/>
</dbReference>
<gene>
    <name evidence="1" type="ORF">AMD00_01630</name>
</gene>
<accession>A0A0M0LJH3</accession>
<sequence>MYYLRLGLLYLFLAVIGFVLAWFNAPTWVIVVVFIVAVAAVIYNNVLVMYLSNDAKKIERAMRNQRRNPLFAHVLAVKEGTLEDEMKEIDRVIAKYKQPDLRNSFEFLRNYRLGQYENAIKFAKEIKREPSRSYHLALADVLQKNYKKARSYSFDQAWMAHAVEAEIALQLKNLENYKKHMQLAIDESKGMQLLLNQATFEKELRTFKVSGKK</sequence>
<evidence type="ECO:0000313" key="2">
    <source>
        <dbReference type="Proteomes" id="UP000036867"/>
    </source>
</evidence>
<dbReference type="Proteomes" id="UP000036867">
    <property type="component" value="Unassembled WGS sequence"/>
</dbReference>
<dbReference type="STRING" id="263475.AMD00_01630"/>
<reference evidence="2" key="1">
    <citation type="submission" date="2015-08" db="EMBL/GenBank/DDBJ databases">
        <title>Fjat-10028 dsm 16317.</title>
        <authorList>
            <person name="Liu B."/>
            <person name="Wang J."/>
            <person name="Zhu Y."/>
            <person name="Liu G."/>
            <person name="Chen Q."/>
            <person name="Chen Z."/>
            <person name="Lan J."/>
            <person name="Che J."/>
            <person name="Ge C."/>
            <person name="Shi H."/>
            <person name="Pan Z."/>
            <person name="Liu X."/>
        </authorList>
    </citation>
    <scope>NUCLEOTIDE SEQUENCE [LARGE SCALE GENOMIC DNA]</scope>
    <source>
        <strain evidence="2">DSM 16317</strain>
    </source>
</reference>
<dbReference type="OrthoDB" id="2453260at2"/>
<protein>
    <submittedName>
        <fullName evidence="1">Uncharacterized protein</fullName>
    </submittedName>
</protein>
<evidence type="ECO:0000313" key="1">
    <source>
        <dbReference type="EMBL" id="KOO51230.1"/>
    </source>
</evidence>
<dbReference type="RefSeq" id="WP_053415358.1">
    <property type="nucleotide sequence ID" value="NZ_JBCMHV010000021.1"/>
</dbReference>
<comment type="caution">
    <text evidence="1">The sequence shown here is derived from an EMBL/GenBank/DDBJ whole genome shotgun (WGS) entry which is preliminary data.</text>
</comment>
<proteinExistence type="predicted"/>